<comment type="caution">
    <text evidence="3">The sequence shown here is derived from an EMBL/GenBank/DDBJ whole genome shotgun (WGS) entry which is preliminary data.</text>
</comment>
<feature type="region of interest" description="Disordered" evidence="1">
    <location>
        <begin position="316"/>
        <end position="340"/>
    </location>
</feature>
<dbReference type="SUPFAM" id="SSF53067">
    <property type="entry name" value="Actin-like ATPase domain"/>
    <property type="match status" value="2"/>
</dbReference>
<dbReference type="RefSeq" id="WP_380554526.1">
    <property type="nucleotide sequence ID" value="NZ_JBHEZY010000006.1"/>
</dbReference>
<dbReference type="PANTHER" id="PTHR43190">
    <property type="entry name" value="N-ACETYL-D-GLUCOSAMINE KINASE"/>
    <property type="match status" value="1"/>
</dbReference>
<evidence type="ECO:0000313" key="3">
    <source>
        <dbReference type="EMBL" id="MFC1432547.1"/>
    </source>
</evidence>
<keyword evidence="3" id="KW-0418">Kinase</keyword>
<proteinExistence type="predicted"/>
<dbReference type="Pfam" id="PF01869">
    <property type="entry name" value="BcrAD_BadFG"/>
    <property type="match status" value="1"/>
</dbReference>
<dbReference type="Proteomes" id="UP001592530">
    <property type="component" value="Unassembled WGS sequence"/>
</dbReference>
<reference evidence="3 4" key="1">
    <citation type="submission" date="2024-09" db="EMBL/GenBank/DDBJ databases">
        <authorList>
            <person name="Lee S.D."/>
        </authorList>
    </citation>
    <scope>NUCLEOTIDE SEQUENCE [LARGE SCALE GENOMIC DNA]</scope>
    <source>
        <strain evidence="3 4">N1-3</strain>
    </source>
</reference>
<dbReference type="Gene3D" id="3.30.420.40">
    <property type="match status" value="2"/>
</dbReference>
<dbReference type="InterPro" id="IPR043129">
    <property type="entry name" value="ATPase_NBD"/>
</dbReference>
<evidence type="ECO:0000256" key="1">
    <source>
        <dbReference type="SAM" id="MobiDB-lite"/>
    </source>
</evidence>
<organism evidence="3 4">
    <name type="scientific">Streptacidiphilus alkalitolerans</name>
    <dbReference type="NCBI Taxonomy" id="3342712"/>
    <lineage>
        <taxon>Bacteria</taxon>
        <taxon>Bacillati</taxon>
        <taxon>Actinomycetota</taxon>
        <taxon>Actinomycetes</taxon>
        <taxon>Kitasatosporales</taxon>
        <taxon>Streptomycetaceae</taxon>
        <taxon>Streptacidiphilus</taxon>
    </lineage>
</organism>
<dbReference type="PANTHER" id="PTHR43190:SF3">
    <property type="entry name" value="N-ACETYL-D-GLUCOSAMINE KINASE"/>
    <property type="match status" value="1"/>
</dbReference>
<dbReference type="GO" id="GO:0016301">
    <property type="term" value="F:kinase activity"/>
    <property type="evidence" value="ECO:0007669"/>
    <property type="project" value="UniProtKB-KW"/>
</dbReference>
<accession>A0ABV6X3K2</accession>
<name>A0ABV6X3K2_9ACTN</name>
<protein>
    <submittedName>
        <fullName evidence="3">N-acetylglucosamine kinase</fullName>
    </submittedName>
</protein>
<keyword evidence="3" id="KW-0808">Transferase</keyword>
<dbReference type="InterPro" id="IPR052519">
    <property type="entry name" value="Euk-type_GlcNAc_Kinase"/>
</dbReference>
<feature type="domain" description="ATPase BadF/BadG/BcrA/BcrD type" evidence="2">
    <location>
        <begin position="5"/>
        <end position="290"/>
    </location>
</feature>
<sequence length="340" mass="33753">MTSVLGIDAGGTATRALLVTLDGQVVAGGEAGPGNPIVGGRAAVRSFAAALEQALRGTDPGTVRAGLIGIAGSGGLADPDVAAAYTAAWTGAGLRCPLWTSGDAPIAFAAGTPEPSGVVVIVGTGAVAALVEAREVARIADGLGWLLGDEGSGFWLGLQAVRRVARTCRATAVLPAEGLAGAVARHAGVATADELVRWATGLPLGRIAALAPSVCAEARAGDPVAAAITTEAVARLTATLDQLDAAALGTVVLAGGVLCQDTPVRDGLVAALQGRGVRVRFARDPARGAAWIAACRALGQVDTEAARRLHAVLCDSAPPSSPDPYRHGGRPGPEQGLTSF</sequence>
<evidence type="ECO:0000313" key="4">
    <source>
        <dbReference type="Proteomes" id="UP001592530"/>
    </source>
</evidence>
<gene>
    <name evidence="3" type="ORF">ACEZDB_18020</name>
</gene>
<dbReference type="InterPro" id="IPR002731">
    <property type="entry name" value="ATPase_BadF"/>
</dbReference>
<evidence type="ECO:0000259" key="2">
    <source>
        <dbReference type="Pfam" id="PF01869"/>
    </source>
</evidence>
<dbReference type="EMBL" id="JBHEZY010000006">
    <property type="protein sequence ID" value="MFC1432547.1"/>
    <property type="molecule type" value="Genomic_DNA"/>
</dbReference>